<sequence>MVENGFQSSFMQEAAARGFIFQCTDPAALDEAMVKGSVAAYIGFDPTADSLHVGSLIQIMMLRLLQKHGHRPVALVGGGTARIGDPSFREEARRLMTEDTIRTNLAGIEGCLRQFLTFSDDASGNVGSGAILVNNADWLDKLAYIDLLRDIGVHFSINRMLSFDSVKNRLDREQGLTFLEFNYSILQSYDFRELNRRHGVTLQLGGSDQWGNIVSGVDLVRRTDQASVMGLTTPLLTTSSGAKMGKTANGAVWLSENRLPVFDYWQFWRNTEDADVGRFLRLFTDLPLEECARLEALQGAEINEAKKILATEATALCHGRDAAQAAAEAARQTFEEGKVAAADLPVHSVPQAMLAEGVPVFRLFVEAGLVKTNGEARRLVRGGGARVNNAVVQDENTVISEKDMADGAIRLSSGKKHHVLVKVG</sequence>
<dbReference type="InterPro" id="IPR024107">
    <property type="entry name" value="Tyr-tRNA-ligase_bac_1"/>
</dbReference>
<evidence type="ECO:0000256" key="7">
    <source>
        <dbReference type="ARBA" id="ARBA00022917"/>
    </source>
</evidence>
<dbReference type="GO" id="GO:0003723">
    <property type="term" value="F:RNA binding"/>
    <property type="evidence" value="ECO:0007669"/>
    <property type="project" value="UniProtKB-KW"/>
</dbReference>
<evidence type="ECO:0000256" key="3">
    <source>
        <dbReference type="ARBA" id="ARBA00022598"/>
    </source>
</evidence>
<feature type="short sequence motif" description="'KMSKS' region" evidence="11">
    <location>
        <begin position="243"/>
        <end position="247"/>
    </location>
</feature>
<evidence type="ECO:0000256" key="11">
    <source>
        <dbReference type="HAMAP-Rule" id="MF_02006"/>
    </source>
</evidence>
<evidence type="ECO:0000256" key="12">
    <source>
        <dbReference type="PROSITE-ProRule" id="PRU00182"/>
    </source>
</evidence>
<feature type="binding site" evidence="11">
    <location>
        <position position="246"/>
    </location>
    <ligand>
        <name>ATP</name>
        <dbReference type="ChEBI" id="CHEBI:30616"/>
    </ligand>
</feature>
<dbReference type="RefSeq" id="WP_048836598.1">
    <property type="nucleotide sequence ID" value="NZ_BJMU01000022.1"/>
</dbReference>
<keyword evidence="3 11" id="KW-0436">Ligase</keyword>
<evidence type="ECO:0000256" key="1">
    <source>
        <dbReference type="ARBA" id="ARBA00004496"/>
    </source>
</evidence>
<reference evidence="14 15" key="1">
    <citation type="submission" date="2019-06" db="EMBL/GenBank/DDBJ databases">
        <title>Whole genome shotgun sequence of Acetobacter orleanensis NBRC 13752.</title>
        <authorList>
            <person name="Hosoyama A."/>
            <person name="Uohara A."/>
            <person name="Ohji S."/>
            <person name="Ichikawa N."/>
        </authorList>
    </citation>
    <scope>NUCLEOTIDE SEQUENCE [LARGE SCALE GENOMIC DNA]</scope>
    <source>
        <strain evidence="14 15">NBRC 13752</strain>
    </source>
</reference>
<dbReference type="InterPro" id="IPR024088">
    <property type="entry name" value="Tyr-tRNA-ligase_bac-type"/>
</dbReference>
<dbReference type="Gene3D" id="1.10.240.10">
    <property type="entry name" value="Tyrosyl-Transfer RNA Synthetase"/>
    <property type="match status" value="1"/>
</dbReference>
<dbReference type="GO" id="GO:0042803">
    <property type="term" value="F:protein homodimerization activity"/>
    <property type="evidence" value="ECO:0007669"/>
    <property type="project" value="UniProtKB-ARBA"/>
</dbReference>
<comment type="catalytic activity">
    <reaction evidence="9 11">
        <text>tRNA(Tyr) + L-tyrosine + ATP = L-tyrosyl-tRNA(Tyr) + AMP + diphosphate + H(+)</text>
        <dbReference type="Rhea" id="RHEA:10220"/>
        <dbReference type="Rhea" id="RHEA-COMP:9706"/>
        <dbReference type="Rhea" id="RHEA-COMP:9707"/>
        <dbReference type="ChEBI" id="CHEBI:15378"/>
        <dbReference type="ChEBI" id="CHEBI:30616"/>
        <dbReference type="ChEBI" id="CHEBI:33019"/>
        <dbReference type="ChEBI" id="CHEBI:58315"/>
        <dbReference type="ChEBI" id="CHEBI:78442"/>
        <dbReference type="ChEBI" id="CHEBI:78536"/>
        <dbReference type="ChEBI" id="CHEBI:456215"/>
        <dbReference type="EC" id="6.1.1.1"/>
    </reaction>
</comment>
<evidence type="ECO:0000256" key="8">
    <source>
        <dbReference type="ARBA" id="ARBA00023146"/>
    </source>
</evidence>
<keyword evidence="15" id="KW-1185">Reference proteome</keyword>
<dbReference type="FunFam" id="1.10.240.10:FF:000001">
    <property type="entry name" value="Tyrosine--tRNA ligase"/>
    <property type="match status" value="1"/>
</dbReference>
<keyword evidence="2 11" id="KW-0963">Cytoplasm</keyword>
<dbReference type="OrthoDB" id="9804243at2"/>
<dbReference type="GO" id="GO:0006437">
    <property type="term" value="P:tyrosyl-tRNA aminoacylation"/>
    <property type="evidence" value="ECO:0007669"/>
    <property type="project" value="UniProtKB-UniRule"/>
</dbReference>
<comment type="function">
    <text evidence="11">Catalyzes the attachment of tyrosine to tRNA(Tyr) in a two-step reaction: tyrosine is first activated by ATP to form Tyr-AMP and then transferred to the acceptor end of tRNA(Tyr).</text>
</comment>
<keyword evidence="6 12" id="KW-0694">RNA-binding</keyword>
<dbReference type="InterPro" id="IPR002305">
    <property type="entry name" value="aa-tRNA-synth_Ic"/>
</dbReference>
<comment type="similarity">
    <text evidence="10 11">Belongs to the class-I aminoacyl-tRNA synthetase family. TyrS type 1 subfamily.</text>
</comment>
<accession>A0A4Y3TNK5</accession>
<dbReference type="InterPro" id="IPR036986">
    <property type="entry name" value="S4_RNA-bd_sf"/>
</dbReference>
<dbReference type="Gene3D" id="3.10.290.10">
    <property type="entry name" value="RNA-binding S4 domain"/>
    <property type="match status" value="1"/>
</dbReference>
<proteinExistence type="inferred from homology"/>
<dbReference type="PRINTS" id="PR01040">
    <property type="entry name" value="TRNASYNTHTYR"/>
</dbReference>
<evidence type="ECO:0000313" key="14">
    <source>
        <dbReference type="EMBL" id="GEB83926.1"/>
    </source>
</evidence>
<dbReference type="NCBIfam" id="TIGR00234">
    <property type="entry name" value="tyrS"/>
    <property type="match status" value="1"/>
</dbReference>
<keyword evidence="8 11" id="KW-0030">Aminoacyl-tRNA synthetase</keyword>
<evidence type="ECO:0000259" key="13">
    <source>
        <dbReference type="Pfam" id="PF22421"/>
    </source>
</evidence>
<gene>
    <name evidence="11 14" type="primary">tyrS</name>
    <name evidence="14" type="ORF">AOR01nite_24030</name>
</gene>
<organism evidence="14 15">
    <name type="scientific">Acetobacter orleanensis</name>
    <dbReference type="NCBI Taxonomy" id="104099"/>
    <lineage>
        <taxon>Bacteria</taxon>
        <taxon>Pseudomonadati</taxon>
        <taxon>Pseudomonadota</taxon>
        <taxon>Alphaproteobacteria</taxon>
        <taxon>Acetobacterales</taxon>
        <taxon>Acetobacteraceae</taxon>
        <taxon>Acetobacter</taxon>
    </lineage>
</organism>
<feature type="domain" description="Tyrosine--tRNA ligase SYY-like C-terminal" evidence="13">
    <location>
        <begin position="347"/>
        <end position="421"/>
    </location>
</feature>
<dbReference type="SUPFAM" id="SSF52374">
    <property type="entry name" value="Nucleotidylyl transferase"/>
    <property type="match status" value="1"/>
</dbReference>
<evidence type="ECO:0000256" key="2">
    <source>
        <dbReference type="ARBA" id="ARBA00022490"/>
    </source>
</evidence>
<dbReference type="CDD" id="cd00805">
    <property type="entry name" value="TyrRS_core"/>
    <property type="match status" value="1"/>
</dbReference>
<dbReference type="Pfam" id="PF00579">
    <property type="entry name" value="tRNA-synt_1b"/>
    <property type="match status" value="1"/>
</dbReference>
<dbReference type="GO" id="GO:0005524">
    <property type="term" value="F:ATP binding"/>
    <property type="evidence" value="ECO:0007669"/>
    <property type="project" value="UniProtKB-UniRule"/>
</dbReference>
<dbReference type="PANTHER" id="PTHR11766:SF0">
    <property type="entry name" value="TYROSINE--TRNA LIGASE, MITOCHONDRIAL"/>
    <property type="match status" value="1"/>
</dbReference>
<evidence type="ECO:0000256" key="6">
    <source>
        <dbReference type="ARBA" id="ARBA00022884"/>
    </source>
</evidence>
<evidence type="ECO:0000256" key="5">
    <source>
        <dbReference type="ARBA" id="ARBA00022840"/>
    </source>
</evidence>
<dbReference type="Gene3D" id="3.40.50.620">
    <property type="entry name" value="HUPs"/>
    <property type="match status" value="1"/>
</dbReference>
<protein>
    <recommendedName>
        <fullName evidence="11">Tyrosine--tRNA ligase</fullName>
        <ecNumber evidence="11">6.1.1.1</ecNumber>
    </recommendedName>
    <alternativeName>
        <fullName evidence="11">Tyrosyl-tRNA synthetase</fullName>
        <shortName evidence="11">TyrRS</shortName>
    </alternativeName>
</protein>
<keyword evidence="5 11" id="KW-0067">ATP-binding</keyword>
<dbReference type="Pfam" id="PF22421">
    <property type="entry name" value="SYY_C-terminal"/>
    <property type="match status" value="1"/>
</dbReference>
<dbReference type="InterPro" id="IPR014729">
    <property type="entry name" value="Rossmann-like_a/b/a_fold"/>
</dbReference>
<dbReference type="InterPro" id="IPR054608">
    <property type="entry name" value="SYY-like_C"/>
</dbReference>
<keyword evidence="7 11" id="KW-0648">Protein biosynthesis</keyword>
<feature type="binding site" evidence="11">
    <location>
        <position position="187"/>
    </location>
    <ligand>
        <name>L-tyrosine</name>
        <dbReference type="ChEBI" id="CHEBI:58315"/>
    </ligand>
</feature>
<evidence type="ECO:0000256" key="9">
    <source>
        <dbReference type="ARBA" id="ARBA00048248"/>
    </source>
</evidence>
<dbReference type="AlphaFoldDB" id="A0A4Y3TNK5"/>
<dbReference type="GO" id="GO:0005829">
    <property type="term" value="C:cytosol"/>
    <property type="evidence" value="ECO:0007669"/>
    <property type="project" value="TreeGrafter"/>
</dbReference>
<dbReference type="GO" id="GO:0004831">
    <property type="term" value="F:tyrosine-tRNA ligase activity"/>
    <property type="evidence" value="ECO:0007669"/>
    <property type="project" value="UniProtKB-UniRule"/>
</dbReference>
<dbReference type="EC" id="6.1.1.1" evidence="11"/>
<evidence type="ECO:0000256" key="4">
    <source>
        <dbReference type="ARBA" id="ARBA00022741"/>
    </source>
</evidence>
<dbReference type="PROSITE" id="PS50889">
    <property type="entry name" value="S4"/>
    <property type="match status" value="1"/>
</dbReference>
<dbReference type="EMBL" id="BJMU01000022">
    <property type="protein sequence ID" value="GEB83926.1"/>
    <property type="molecule type" value="Genomic_DNA"/>
</dbReference>
<dbReference type="CDD" id="cd00165">
    <property type="entry name" value="S4"/>
    <property type="match status" value="1"/>
</dbReference>
<feature type="binding site" evidence="11">
    <location>
        <position position="183"/>
    </location>
    <ligand>
        <name>L-tyrosine</name>
        <dbReference type="ChEBI" id="CHEBI:58315"/>
    </ligand>
</feature>
<dbReference type="InterPro" id="IPR002307">
    <property type="entry name" value="Tyr-tRNA-ligase"/>
</dbReference>
<dbReference type="SUPFAM" id="SSF55174">
    <property type="entry name" value="Alpha-L RNA-binding motif"/>
    <property type="match status" value="1"/>
</dbReference>
<feature type="short sequence motif" description="'HIGH' region" evidence="11">
    <location>
        <begin position="46"/>
        <end position="55"/>
    </location>
</feature>
<dbReference type="PANTHER" id="PTHR11766">
    <property type="entry name" value="TYROSYL-TRNA SYNTHETASE"/>
    <property type="match status" value="1"/>
</dbReference>
<comment type="subunit">
    <text evidence="11">Homodimer.</text>
</comment>
<evidence type="ECO:0000256" key="10">
    <source>
        <dbReference type="ARBA" id="ARBA00060965"/>
    </source>
</evidence>
<dbReference type="HAMAP" id="MF_02006">
    <property type="entry name" value="Tyr_tRNA_synth_type1"/>
    <property type="match status" value="1"/>
</dbReference>
<comment type="caution">
    <text evidence="14">The sequence shown here is derived from an EMBL/GenBank/DDBJ whole genome shotgun (WGS) entry which is preliminary data.</text>
</comment>
<dbReference type="Proteomes" id="UP000317617">
    <property type="component" value="Unassembled WGS sequence"/>
</dbReference>
<evidence type="ECO:0000313" key="15">
    <source>
        <dbReference type="Proteomes" id="UP000317617"/>
    </source>
</evidence>
<keyword evidence="4 11" id="KW-0547">Nucleotide-binding</keyword>
<feature type="binding site" evidence="11">
    <location>
        <position position="41"/>
    </location>
    <ligand>
        <name>L-tyrosine</name>
        <dbReference type="ChEBI" id="CHEBI:58315"/>
    </ligand>
</feature>
<comment type="subcellular location">
    <subcellularLocation>
        <location evidence="1 11">Cytoplasm</location>
    </subcellularLocation>
</comment>
<name>A0A4Y3TNK5_9PROT</name>
<dbReference type="FunFam" id="3.40.50.620:FF:000008">
    <property type="entry name" value="Tyrosine--tRNA ligase"/>
    <property type="match status" value="1"/>
</dbReference>
<dbReference type="STRING" id="104099.AD949_01440"/>